<evidence type="ECO:0000256" key="1">
    <source>
        <dbReference type="SAM" id="Phobius"/>
    </source>
</evidence>
<protein>
    <submittedName>
        <fullName evidence="2">Uncharacterized protein</fullName>
    </submittedName>
</protein>
<feature type="transmembrane region" description="Helical" evidence="1">
    <location>
        <begin position="58"/>
        <end position="78"/>
    </location>
</feature>
<gene>
    <name evidence="2" type="ORF">P7K49_018256</name>
</gene>
<keyword evidence="1" id="KW-0812">Transmembrane</keyword>
<dbReference type="Proteomes" id="UP001266305">
    <property type="component" value="Unassembled WGS sequence"/>
</dbReference>
<reference evidence="2 3" key="1">
    <citation type="submission" date="2023-05" db="EMBL/GenBank/DDBJ databases">
        <title>B98-5 Cell Line De Novo Hybrid Assembly: An Optical Mapping Approach.</title>
        <authorList>
            <person name="Kananen K."/>
            <person name="Auerbach J.A."/>
            <person name="Kautto E."/>
            <person name="Blachly J.S."/>
        </authorList>
    </citation>
    <scope>NUCLEOTIDE SEQUENCE [LARGE SCALE GENOMIC DNA]</scope>
    <source>
        <strain evidence="2">B95-8</strain>
        <tissue evidence="2">Cell line</tissue>
    </source>
</reference>
<evidence type="ECO:0000313" key="2">
    <source>
        <dbReference type="EMBL" id="KAK2104400.1"/>
    </source>
</evidence>
<evidence type="ECO:0000313" key="3">
    <source>
        <dbReference type="Proteomes" id="UP001266305"/>
    </source>
</evidence>
<name>A0ABQ9V5V1_SAGOE</name>
<proteinExistence type="predicted"/>
<sequence length="140" mass="15221">MAFSSYLLTQFQPEGEDAHPGPILPLTKPPGLNKVNSYTDLPIFQIWNHSCKDAGTNVWGGMIIVLLCSVAVIVLSAINVGKSILFAMTPLLVTTSSLMPFIGFLLGYVLSALFCLNGRLQSQHGHHWVTLRAEVAVNLD</sequence>
<organism evidence="2 3">
    <name type="scientific">Saguinus oedipus</name>
    <name type="common">Cotton-top tamarin</name>
    <name type="synonym">Oedipomidas oedipus</name>
    <dbReference type="NCBI Taxonomy" id="9490"/>
    <lineage>
        <taxon>Eukaryota</taxon>
        <taxon>Metazoa</taxon>
        <taxon>Chordata</taxon>
        <taxon>Craniata</taxon>
        <taxon>Vertebrata</taxon>
        <taxon>Euteleostomi</taxon>
        <taxon>Mammalia</taxon>
        <taxon>Eutheria</taxon>
        <taxon>Euarchontoglires</taxon>
        <taxon>Primates</taxon>
        <taxon>Haplorrhini</taxon>
        <taxon>Platyrrhini</taxon>
        <taxon>Cebidae</taxon>
        <taxon>Callitrichinae</taxon>
        <taxon>Saguinus</taxon>
    </lineage>
</organism>
<dbReference type="EMBL" id="JASSZA010000008">
    <property type="protein sequence ID" value="KAK2104400.1"/>
    <property type="molecule type" value="Genomic_DNA"/>
</dbReference>
<accession>A0ABQ9V5V1</accession>
<keyword evidence="1" id="KW-1133">Transmembrane helix</keyword>
<keyword evidence="1" id="KW-0472">Membrane</keyword>
<comment type="caution">
    <text evidence="2">The sequence shown here is derived from an EMBL/GenBank/DDBJ whole genome shotgun (WGS) entry which is preliminary data.</text>
</comment>
<feature type="transmembrane region" description="Helical" evidence="1">
    <location>
        <begin position="98"/>
        <end position="116"/>
    </location>
</feature>
<keyword evidence="3" id="KW-1185">Reference proteome</keyword>